<dbReference type="InterPro" id="IPR023208">
    <property type="entry name" value="P450R"/>
</dbReference>
<evidence type="ECO:0000256" key="8">
    <source>
        <dbReference type="ARBA" id="ARBA00022857"/>
    </source>
</evidence>
<dbReference type="Proteomes" id="UP001431209">
    <property type="component" value="Unassembled WGS sequence"/>
</dbReference>
<dbReference type="InterPro" id="IPR039261">
    <property type="entry name" value="FNR_nucleotide-bd"/>
</dbReference>
<evidence type="ECO:0000259" key="15">
    <source>
        <dbReference type="PROSITE" id="PS51384"/>
    </source>
</evidence>
<dbReference type="PANTHER" id="PTHR19384">
    <property type="entry name" value="NITRIC OXIDE SYNTHASE-RELATED"/>
    <property type="match status" value="1"/>
</dbReference>
<dbReference type="Pfam" id="PF00258">
    <property type="entry name" value="Flavodoxin_1"/>
    <property type="match status" value="1"/>
</dbReference>
<sequence length="661" mass="75179">MFLYVAVAAALILSVYWFFLRGSDDVQVVESSDSGSKFQDDGRVKMLILFGSQTGTAEEYANTLAEEASRSYGFNAVAVDMVDFDPEELNGEKLVVFLVATYGEGEPTDNARDFYDWLKESSRDKDSLNGVQYTVFGLGNKQYKIYQAMARYFDARLKDLGAERIFELGEGDADADIEEDYEDWRSRLLPEMAKIFDTKVDDNEQEVAEPKYELKFENPPAPRPNSSSPPVSPNPDGKVNLPPFDIARGSSEPDQKTPFFAPVLVNRSLFTVEHNLNPDKRNTVHIDFDLTGSRVKYEAGDHLAILPKNPDHIVQRYFDRLGVDENKADRMVVSMINKKDLSKGNYFNRKCSLRTAFSHYLNLTSVASKKALKIYAHYARDPAEQKELQMLSANTEEGKELYRQKVRDECATPLDILLQYKSVQIPLNHFAETISRLQPRYYSIASSYSYDPTKVSICVAVVRYNAISGGKLVEGSASSYLERLTPGQKCYLYVRKSNFHLPSDTSRPVIMIGPGTGLAPFAGFLQQRRSQKEKNKTLGKSMLFFGCRHREHDYIYNQELEKSHSDNIIDNLELAFSRDQNSKIYVQHKIEQKKDEIWNLLSDPKKCIIYICGDAKRMAKDVENTLCKIIGEKGDMTPDQVQLFVDELSNQGRYLKDVWSA</sequence>
<dbReference type="SUPFAM" id="SSF63380">
    <property type="entry name" value="Riboflavin synthase domain-like"/>
    <property type="match status" value="1"/>
</dbReference>
<dbReference type="PIRSF" id="PIRSF000208">
    <property type="entry name" value="P450R"/>
    <property type="match status" value="1"/>
</dbReference>
<keyword evidence="5" id="KW-0812">Transmembrane</keyword>
<keyword evidence="17" id="KW-1185">Reference proteome</keyword>
<dbReference type="GO" id="GO:0050660">
    <property type="term" value="F:flavin adenine dinucleotide binding"/>
    <property type="evidence" value="ECO:0007669"/>
    <property type="project" value="TreeGrafter"/>
</dbReference>
<dbReference type="GO" id="GO:0005829">
    <property type="term" value="C:cytosol"/>
    <property type="evidence" value="ECO:0007669"/>
    <property type="project" value="TreeGrafter"/>
</dbReference>
<protein>
    <recommendedName>
        <fullName evidence="12">NADPH--hemoprotein reductase</fullName>
        <ecNumber evidence="12">1.6.2.4</ecNumber>
    </recommendedName>
</protein>
<dbReference type="InterPro" id="IPR029039">
    <property type="entry name" value="Flavoprotein-like_sf"/>
</dbReference>
<accession>A0AAW2YZ95</accession>
<dbReference type="Pfam" id="PF00175">
    <property type="entry name" value="NAD_binding_1"/>
    <property type="match status" value="1"/>
</dbReference>
<evidence type="ECO:0000313" key="16">
    <source>
        <dbReference type="EMBL" id="KAL0482138.1"/>
    </source>
</evidence>
<evidence type="ECO:0000256" key="6">
    <source>
        <dbReference type="ARBA" id="ARBA00022824"/>
    </source>
</evidence>
<comment type="cofactor">
    <cofactor evidence="2">
        <name>FAD</name>
        <dbReference type="ChEBI" id="CHEBI:57692"/>
    </cofactor>
</comment>
<dbReference type="InterPro" id="IPR001094">
    <property type="entry name" value="Flavdoxin-like"/>
</dbReference>
<evidence type="ECO:0000256" key="11">
    <source>
        <dbReference type="ARBA" id="ARBA00023136"/>
    </source>
</evidence>
<dbReference type="Gene3D" id="2.40.30.10">
    <property type="entry name" value="Translation factors"/>
    <property type="match status" value="1"/>
</dbReference>
<comment type="cofactor">
    <cofactor evidence="1">
        <name>FMN</name>
        <dbReference type="ChEBI" id="CHEBI:58210"/>
    </cofactor>
</comment>
<feature type="domain" description="FAD-binding FR-type" evidence="15">
    <location>
        <begin position="256"/>
        <end position="502"/>
    </location>
</feature>
<keyword evidence="9" id="KW-1133">Transmembrane helix</keyword>
<evidence type="ECO:0000256" key="1">
    <source>
        <dbReference type="ARBA" id="ARBA00001917"/>
    </source>
</evidence>
<keyword evidence="7" id="KW-0274">FAD</keyword>
<dbReference type="Pfam" id="PF00667">
    <property type="entry name" value="FAD_binding_1"/>
    <property type="match status" value="1"/>
</dbReference>
<dbReference type="InterPro" id="IPR008254">
    <property type="entry name" value="Flavodoxin/NO_synth"/>
</dbReference>
<evidence type="ECO:0000256" key="3">
    <source>
        <dbReference type="ARBA" id="ARBA00022630"/>
    </source>
</evidence>
<proteinExistence type="predicted"/>
<feature type="region of interest" description="Disordered" evidence="13">
    <location>
        <begin position="200"/>
        <end position="255"/>
    </location>
</feature>
<evidence type="ECO:0000256" key="7">
    <source>
        <dbReference type="ARBA" id="ARBA00022827"/>
    </source>
</evidence>
<evidence type="ECO:0000256" key="10">
    <source>
        <dbReference type="ARBA" id="ARBA00023002"/>
    </source>
</evidence>
<evidence type="ECO:0000256" key="4">
    <source>
        <dbReference type="ARBA" id="ARBA00022643"/>
    </source>
</evidence>
<dbReference type="InterPro" id="IPR003097">
    <property type="entry name" value="CysJ-like_FAD-binding"/>
</dbReference>
<feature type="domain" description="Flavodoxin-like" evidence="14">
    <location>
        <begin position="46"/>
        <end position="189"/>
    </location>
</feature>
<dbReference type="InterPro" id="IPR017927">
    <property type="entry name" value="FAD-bd_FR_type"/>
</dbReference>
<keyword evidence="3" id="KW-0285">Flavoprotein</keyword>
<dbReference type="Gene3D" id="1.20.990.10">
    <property type="entry name" value="NADPH-cytochrome p450 Reductase, Chain A, domain 3"/>
    <property type="match status" value="1"/>
</dbReference>
<dbReference type="InterPro" id="IPR001433">
    <property type="entry name" value="OxRdtase_FAD/NAD-bd"/>
</dbReference>
<dbReference type="PRINTS" id="PR00371">
    <property type="entry name" value="FPNCR"/>
</dbReference>
<dbReference type="GO" id="GO:0010181">
    <property type="term" value="F:FMN binding"/>
    <property type="evidence" value="ECO:0007669"/>
    <property type="project" value="InterPro"/>
</dbReference>
<dbReference type="InterPro" id="IPR023173">
    <property type="entry name" value="NADPH_Cyt_P450_Rdtase_alpha"/>
</dbReference>
<organism evidence="16 17">
    <name type="scientific">Acrasis kona</name>
    <dbReference type="NCBI Taxonomy" id="1008807"/>
    <lineage>
        <taxon>Eukaryota</taxon>
        <taxon>Discoba</taxon>
        <taxon>Heterolobosea</taxon>
        <taxon>Tetramitia</taxon>
        <taxon>Eutetramitia</taxon>
        <taxon>Acrasidae</taxon>
        <taxon>Acrasis</taxon>
    </lineage>
</organism>
<comment type="caution">
    <text evidence="16">The sequence shown here is derived from an EMBL/GenBank/DDBJ whole genome shotgun (WGS) entry which is preliminary data.</text>
</comment>
<dbReference type="PROSITE" id="PS50902">
    <property type="entry name" value="FLAVODOXIN_LIKE"/>
    <property type="match status" value="1"/>
</dbReference>
<keyword evidence="8" id="KW-0521">NADP</keyword>
<reference evidence="16 17" key="1">
    <citation type="submission" date="2024-03" db="EMBL/GenBank/DDBJ databases">
        <title>The Acrasis kona genome and developmental transcriptomes reveal deep origins of eukaryotic multicellular pathways.</title>
        <authorList>
            <person name="Sheikh S."/>
            <person name="Fu C.-J."/>
            <person name="Brown M.W."/>
            <person name="Baldauf S.L."/>
        </authorList>
    </citation>
    <scope>NUCLEOTIDE SEQUENCE [LARGE SCALE GENOMIC DNA]</scope>
    <source>
        <strain evidence="16 17">ATCC MYA-3509</strain>
    </source>
</reference>
<evidence type="ECO:0000256" key="9">
    <source>
        <dbReference type="ARBA" id="ARBA00022989"/>
    </source>
</evidence>
<dbReference type="SUPFAM" id="SSF52218">
    <property type="entry name" value="Flavoproteins"/>
    <property type="match status" value="1"/>
</dbReference>
<gene>
    <name evidence="16" type="ORF">AKO1_013346</name>
</gene>
<evidence type="ECO:0000256" key="13">
    <source>
        <dbReference type="SAM" id="MobiDB-lite"/>
    </source>
</evidence>
<evidence type="ECO:0000256" key="5">
    <source>
        <dbReference type="ARBA" id="ARBA00022692"/>
    </source>
</evidence>
<keyword evidence="11" id="KW-0472">Membrane</keyword>
<evidence type="ECO:0000259" key="14">
    <source>
        <dbReference type="PROSITE" id="PS50902"/>
    </source>
</evidence>
<dbReference type="SUPFAM" id="SSF52343">
    <property type="entry name" value="Ferredoxin reductase-like, C-terminal NADP-linked domain"/>
    <property type="match status" value="1"/>
</dbReference>
<evidence type="ECO:0000256" key="2">
    <source>
        <dbReference type="ARBA" id="ARBA00001974"/>
    </source>
</evidence>
<dbReference type="AlphaFoldDB" id="A0AAW2YZ95"/>
<dbReference type="GO" id="GO:0003958">
    <property type="term" value="F:NADPH-hemoprotein reductase activity"/>
    <property type="evidence" value="ECO:0007669"/>
    <property type="project" value="UniProtKB-EC"/>
</dbReference>
<keyword evidence="10" id="KW-0560">Oxidoreductase</keyword>
<dbReference type="InterPro" id="IPR017938">
    <property type="entry name" value="Riboflavin_synthase-like_b-brl"/>
</dbReference>
<dbReference type="InterPro" id="IPR001709">
    <property type="entry name" value="Flavoprot_Pyr_Nucl_cyt_Rdtase"/>
</dbReference>
<dbReference type="PANTHER" id="PTHR19384:SF17">
    <property type="entry name" value="NADPH--CYTOCHROME P450 REDUCTASE"/>
    <property type="match status" value="1"/>
</dbReference>
<keyword evidence="4" id="KW-0288">FMN</keyword>
<dbReference type="PRINTS" id="PR00369">
    <property type="entry name" value="FLAVODOXIN"/>
</dbReference>
<dbReference type="Gene3D" id="3.40.50.80">
    <property type="entry name" value="Nucleotide-binding domain of ferredoxin-NADP reductase (FNR) module"/>
    <property type="match status" value="1"/>
</dbReference>
<dbReference type="EC" id="1.6.2.4" evidence="12"/>
<name>A0AAW2YZ95_9EUKA</name>
<evidence type="ECO:0000313" key="17">
    <source>
        <dbReference type="Proteomes" id="UP001431209"/>
    </source>
</evidence>
<dbReference type="Gene3D" id="3.40.50.360">
    <property type="match status" value="1"/>
</dbReference>
<keyword evidence="6" id="KW-0256">Endoplasmic reticulum</keyword>
<dbReference type="EMBL" id="JAOPGA020000821">
    <property type="protein sequence ID" value="KAL0482138.1"/>
    <property type="molecule type" value="Genomic_DNA"/>
</dbReference>
<feature type="compositionally biased region" description="Basic and acidic residues" evidence="13">
    <location>
        <begin position="200"/>
        <end position="216"/>
    </location>
</feature>
<dbReference type="PROSITE" id="PS51384">
    <property type="entry name" value="FAD_FR"/>
    <property type="match status" value="1"/>
</dbReference>
<dbReference type="FunFam" id="3.40.50.80:FF:000001">
    <property type="entry name" value="NADPH--cytochrome P450 reductase 1"/>
    <property type="match status" value="1"/>
</dbReference>
<evidence type="ECO:0000256" key="12">
    <source>
        <dbReference type="ARBA" id="ARBA00023797"/>
    </source>
</evidence>